<dbReference type="InterPro" id="IPR041468">
    <property type="entry name" value="HTH_ParB/Spo0J"/>
</dbReference>
<protein>
    <submittedName>
        <fullName evidence="5">ParB/RepB/Spo0J family partition protein</fullName>
    </submittedName>
</protein>
<comment type="similarity">
    <text evidence="1">Belongs to the ParB family.</text>
</comment>
<gene>
    <name evidence="5" type="ORF">ENL70_01265</name>
</gene>
<dbReference type="FunFam" id="1.10.10.2830:FF:000001">
    <property type="entry name" value="Chromosome partitioning protein ParB"/>
    <property type="match status" value="1"/>
</dbReference>
<dbReference type="PANTHER" id="PTHR33375">
    <property type="entry name" value="CHROMOSOME-PARTITIONING PROTEIN PARB-RELATED"/>
    <property type="match status" value="1"/>
</dbReference>
<dbReference type="Gene3D" id="3.90.1530.30">
    <property type="match status" value="1"/>
</dbReference>
<evidence type="ECO:0000256" key="1">
    <source>
        <dbReference type="ARBA" id="ARBA00006295"/>
    </source>
</evidence>
<dbReference type="InterPro" id="IPR004437">
    <property type="entry name" value="ParB/RepB/Spo0J"/>
</dbReference>
<evidence type="ECO:0000256" key="3">
    <source>
        <dbReference type="ARBA" id="ARBA00023125"/>
    </source>
</evidence>
<sequence>MSKRGIGRGLDALLGDESSDRTLKFVSISKILPNPYQPRRTFDEESILKLSESIKVHGVLQPVVLREKGDFYEIISGERRVRACEKIGISEIPAVIKEVSDDQMAILALVENLQREDLCAIDEAKAYLELQDKFSMTHEEIANSVGKSRSYVTNTIRLLQLPDEVIKYIENNSLSPAHGRVLLSLKDKEEILNFARKIVKENIPVKVAEELKIKFLSNKEKFSTQSKGIKSKTQSLKDAEGVKQDEELKFIEIEVSKKLKTPVHISFSGNIGRFTIEFYSKEELNTLVEKIFSIYGLED</sequence>
<proteinExistence type="inferred from homology"/>
<dbReference type="Gene3D" id="1.10.10.2830">
    <property type="match status" value="1"/>
</dbReference>
<accession>A0A7C5KD16</accession>
<reference evidence="5" key="1">
    <citation type="journal article" date="2020" name="mSystems">
        <title>Genome- and Community-Level Interaction Insights into Carbon Utilization and Element Cycling Functions of Hydrothermarchaeota in Hydrothermal Sediment.</title>
        <authorList>
            <person name="Zhou Z."/>
            <person name="Liu Y."/>
            <person name="Xu W."/>
            <person name="Pan J."/>
            <person name="Luo Z.H."/>
            <person name="Li M."/>
        </authorList>
    </citation>
    <scope>NUCLEOTIDE SEQUENCE [LARGE SCALE GENOMIC DNA]</scope>
    <source>
        <strain evidence="5">SpSt-1019</strain>
    </source>
</reference>
<dbReference type="GO" id="GO:0007059">
    <property type="term" value="P:chromosome segregation"/>
    <property type="evidence" value="ECO:0007669"/>
    <property type="project" value="UniProtKB-KW"/>
</dbReference>
<comment type="caution">
    <text evidence="5">The sequence shown here is derived from an EMBL/GenBank/DDBJ whole genome shotgun (WGS) entry which is preliminary data.</text>
</comment>
<dbReference type="NCBIfam" id="TIGR00180">
    <property type="entry name" value="parB_part"/>
    <property type="match status" value="1"/>
</dbReference>
<dbReference type="PANTHER" id="PTHR33375:SF1">
    <property type="entry name" value="CHROMOSOME-PARTITIONING PROTEIN PARB-RELATED"/>
    <property type="match status" value="1"/>
</dbReference>
<dbReference type="GO" id="GO:0005694">
    <property type="term" value="C:chromosome"/>
    <property type="evidence" value="ECO:0007669"/>
    <property type="project" value="TreeGrafter"/>
</dbReference>
<dbReference type="SMART" id="SM00470">
    <property type="entry name" value="ParB"/>
    <property type="match status" value="1"/>
</dbReference>
<dbReference type="Pfam" id="PF02195">
    <property type="entry name" value="ParB_N"/>
    <property type="match status" value="1"/>
</dbReference>
<dbReference type="SUPFAM" id="SSF110849">
    <property type="entry name" value="ParB/Sulfiredoxin"/>
    <property type="match status" value="1"/>
</dbReference>
<dbReference type="FunFam" id="3.90.1530.30:FF:000001">
    <property type="entry name" value="Chromosome partitioning protein ParB"/>
    <property type="match status" value="1"/>
</dbReference>
<dbReference type="Pfam" id="PF17762">
    <property type="entry name" value="HTH_ParB"/>
    <property type="match status" value="1"/>
</dbReference>
<keyword evidence="2" id="KW-0159">Chromosome partition</keyword>
<evidence type="ECO:0000313" key="5">
    <source>
        <dbReference type="EMBL" id="HHI65163.1"/>
    </source>
</evidence>
<evidence type="ECO:0000259" key="4">
    <source>
        <dbReference type="SMART" id="SM00470"/>
    </source>
</evidence>
<name>A0A7C5KD16_9BACT</name>
<keyword evidence="3" id="KW-0238">DNA-binding</keyword>
<dbReference type="InterPro" id="IPR050336">
    <property type="entry name" value="Chromosome_partition/occlusion"/>
</dbReference>
<dbReference type="CDD" id="cd16393">
    <property type="entry name" value="SPO0J_N"/>
    <property type="match status" value="1"/>
</dbReference>
<dbReference type="InterPro" id="IPR003115">
    <property type="entry name" value="ParB_N"/>
</dbReference>
<dbReference type="GO" id="GO:0003677">
    <property type="term" value="F:DNA binding"/>
    <property type="evidence" value="ECO:0007669"/>
    <property type="project" value="UniProtKB-KW"/>
</dbReference>
<evidence type="ECO:0000256" key="2">
    <source>
        <dbReference type="ARBA" id="ARBA00022829"/>
    </source>
</evidence>
<dbReference type="InterPro" id="IPR036086">
    <property type="entry name" value="ParB/Sulfiredoxin_sf"/>
</dbReference>
<dbReference type="AlphaFoldDB" id="A0A7C5KD16"/>
<feature type="domain" description="ParB-like N-terminal" evidence="4">
    <location>
        <begin position="24"/>
        <end position="113"/>
    </location>
</feature>
<dbReference type="EMBL" id="DRUY01000047">
    <property type="protein sequence ID" value="HHI65163.1"/>
    <property type="molecule type" value="Genomic_DNA"/>
</dbReference>
<organism evidence="5">
    <name type="scientific">Thermodesulfobium narugense</name>
    <dbReference type="NCBI Taxonomy" id="184064"/>
    <lineage>
        <taxon>Bacteria</taxon>
        <taxon>Pseudomonadati</taxon>
        <taxon>Thermodesulfobiota</taxon>
        <taxon>Thermodesulfobiia</taxon>
        <taxon>Thermodesulfobiales</taxon>
        <taxon>Thermodesulfobiaceae</taxon>
        <taxon>Thermodesulfobium</taxon>
    </lineage>
</organism>